<keyword evidence="8" id="KW-1185">Reference proteome</keyword>
<evidence type="ECO:0000313" key="8">
    <source>
        <dbReference type="Proteomes" id="UP000232323"/>
    </source>
</evidence>
<keyword evidence="5" id="KW-0732">Signal</keyword>
<dbReference type="InterPro" id="IPR034361">
    <property type="entry name" value="PHIP1_RRM1"/>
</dbReference>
<dbReference type="GO" id="GO:0003723">
    <property type="term" value="F:RNA binding"/>
    <property type="evidence" value="ECO:0007669"/>
    <property type="project" value="UniProtKB-UniRule"/>
</dbReference>
<organism evidence="7 8">
    <name type="scientific">Chlamydomonas eustigma</name>
    <dbReference type="NCBI Taxonomy" id="1157962"/>
    <lineage>
        <taxon>Eukaryota</taxon>
        <taxon>Viridiplantae</taxon>
        <taxon>Chlorophyta</taxon>
        <taxon>core chlorophytes</taxon>
        <taxon>Chlorophyceae</taxon>
        <taxon>CS clade</taxon>
        <taxon>Chlamydomonadales</taxon>
        <taxon>Chlamydomonadaceae</taxon>
        <taxon>Chlamydomonas</taxon>
    </lineage>
</organism>
<feature type="compositionally biased region" description="Polar residues" evidence="4">
    <location>
        <begin position="218"/>
        <end position="235"/>
    </location>
</feature>
<gene>
    <name evidence="7" type="ORF">CEUSTIGMA_g2502.t1</name>
</gene>
<accession>A0A250WW50</accession>
<feature type="region of interest" description="Disordered" evidence="4">
    <location>
        <begin position="57"/>
        <end position="84"/>
    </location>
</feature>
<dbReference type="InterPro" id="IPR035979">
    <property type="entry name" value="RBD_domain_sf"/>
</dbReference>
<feature type="domain" description="RRM" evidence="6">
    <location>
        <begin position="433"/>
        <end position="509"/>
    </location>
</feature>
<evidence type="ECO:0000256" key="5">
    <source>
        <dbReference type="SAM" id="SignalP"/>
    </source>
</evidence>
<feature type="region of interest" description="Disordered" evidence="4">
    <location>
        <begin position="212"/>
        <end position="251"/>
    </location>
</feature>
<reference evidence="7 8" key="1">
    <citation type="submission" date="2017-08" db="EMBL/GenBank/DDBJ databases">
        <title>Acidophilic green algal genome provides insights into adaptation to an acidic environment.</title>
        <authorList>
            <person name="Hirooka S."/>
            <person name="Hirose Y."/>
            <person name="Kanesaki Y."/>
            <person name="Higuchi S."/>
            <person name="Fujiwara T."/>
            <person name="Onuma R."/>
            <person name="Era A."/>
            <person name="Ohbayashi R."/>
            <person name="Uzuka A."/>
            <person name="Nozaki H."/>
            <person name="Yoshikawa H."/>
            <person name="Miyagishima S.Y."/>
        </authorList>
    </citation>
    <scope>NUCLEOTIDE SEQUENCE [LARGE SCALE GENOMIC DNA]</scope>
    <source>
        <strain evidence="7 8">NIES-2499</strain>
    </source>
</reference>
<evidence type="ECO:0000256" key="2">
    <source>
        <dbReference type="ARBA" id="ARBA00022884"/>
    </source>
</evidence>
<evidence type="ECO:0000256" key="1">
    <source>
        <dbReference type="ARBA" id="ARBA00022737"/>
    </source>
</evidence>
<evidence type="ECO:0000313" key="7">
    <source>
        <dbReference type="EMBL" id="GAX75058.1"/>
    </source>
</evidence>
<evidence type="ECO:0000256" key="3">
    <source>
        <dbReference type="PROSITE-ProRule" id="PRU00176"/>
    </source>
</evidence>
<dbReference type="PROSITE" id="PS50102">
    <property type="entry name" value="RRM"/>
    <property type="match status" value="2"/>
</dbReference>
<dbReference type="Pfam" id="PF00076">
    <property type="entry name" value="RRM_1"/>
    <property type="match status" value="2"/>
</dbReference>
<comment type="caution">
    <text evidence="7">The sequence shown here is derived from an EMBL/GenBank/DDBJ whole genome shotgun (WGS) entry which is preliminary data.</text>
</comment>
<dbReference type="PANTHER" id="PTHR23236:SF119">
    <property type="entry name" value="NUCLEAR RNA-BINDING PROTEIN SART-3"/>
    <property type="match status" value="1"/>
</dbReference>
<evidence type="ECO:0000259" key="6">
    <source>
        <dbReference type="PROSITE" id="PS50102"/>
    </source>
</evidence>
<feature type="compositionally biased region" description="Polar residues" evidence="4">
    <location>
        <begin position="152"/>
        <end position="166"/>
    </location>
</feature>
<dbReference type="OrthoDB" id="439808at2759"/>
<dbReference type="PANTHER" id="PTHR23236">
    <property type="entry name" value="EUKARYOTIC TRANSLATION INITIATION FACTOR 4B/4H"/>
    <property type="match status" value="1"/>
</dbReference>
<dbReference type="Gene3D" id="3.30.70.330">
    <property type="match status" value="2"/>
</dbReference>
<protein>
    <recommendedName>
        <fullName evidence="6">RRM domain-containing protein</fullName>
    </recommendedName>
</protein>
<dbReference type="InterPro" id="IPR012677">
    <property type="entry name" value="Nucleotide-bd_a/b_plait_sf"/>
</dbReference>
<feature type="region of interest" description="Disordered" evidence="4">
    <location>
        <begin position="136"/>
        <end position="181"/>
    </location>
</feature>
<feature type="domain" description="RRM" evidence="6">
    <location>
        <begin position="327"/>
        <end position="404"/>
    </location>
</feature>
<feature type="compositionally biased region" description="Polar residues" evidence="4">
    <location>
        <begin position="57"/>
        <end position="75"/>
    </location>
</feature>
<dbReference type="CDD" id="cd12271">
    <property type="entry name" value="RRM1_PHIP1"/>
    <property type="match status" value="1"/>
</dbReference>
<name>A0A250WW50_9CHLO</name>
<dbReference type="SMART" id="SM00360">
    <property type="entry name" value="RRM"/>
    <property type="match status" value="2"/>
</dbReference>
<feature type="signal peptide" evidence="5">
    <location>
        <begin position="1"/>
        <end position="23"/>
    </location>
</feature>
<dbReference type="STRING" id="1157962.A0A250WW50"/>
<evidence type="ECO:0000256" key="4">
    <source>
        <dbReference type="SAM" id="MobiDB-lite"/>
    </source>
</evidence>
<dbReference type="InterPro" id="IPR000504">
    <property type="entry name" value="RRM_dom"/>
</dbReference>
<dbReference type="SUPFAM" id="SSF54928">
    <property type="entry name" value="RNA-binding domain, RBD"/>
    <property type="match status" value="2"/>
</dbReference>
<keyword evidence="2 3" id="KW-0694">RNA-binding</keyword>
<keyword evidence="1" id="KW-0677">Repeat</keyword>
<dbReference type="EMBL" id="BEGY01000010">
    <property type="protein sequence ID" value="GAX75058.1"/>
    <property type="molecule type" value="Genomic_DNA"/>
</dbReference>
<sequence>MQCQSVGCAVLHLLELKSLLCMAKMGQKKQKGSSDASTSITPTLYPRFLSLEALKNAATTQQSGQNPEQTAQPSGSKRKADSVLPIPAESAQEPSAAQTAALAAAKTIDIPTTAPDGRPLSKLEIKRLKRAARRQIPAVATEASKEAEVNKDASNSAPQGKGTASNDVLPAGHLSSTGLPADDTQLMAKKSGQGNADEAQRIREALGYVPPKEISSAGGATNKPTEVQSIQGSQKNKAKRDKKLGEGVNTDQFQALKQPSVVGTSSIADVPVPLSQSGVAVSPSSGGKGGFSFGFKLAEAQIAAQTESKISNIMMMDSANADGCVPRRVYVCGMPHEYDEATVREYWGYCGEIESMDMLVFPDSGNFNGVMFITFKTEEGYEKALACHGEELEGRSLRVEKCKAAAAKKAARAVAGSSQEGSLAEPQKQEGYNVAYVGNIAYDVTREELVALFRPYKCTLVRLHTDKETGKAKGYAHIHFPDAESLDRSMELNGHSLSGRAIKMSYAQAKKK</sequence>
<feature type="chain" id="PRO_5013010151" description="RRM domain-containing protein" evidence="5">
    <location>
        <begin position="24"/>
        <end position="512"/>
    </location>
</feature>
<dbReference type="Proteomes" id="UP000232323">
    <property type="component" value="Unassembled WGS sequence"/>
</dbReference>
<dbReference type="AlphaFoldDB" id="A0A250WW50"/>
<proteinExistence type="predicted"/>